<sequence>MSQNKKEAYQKGFKLGVPIGIGYFSVSFAFGMMAVASGLSPGIALAISMTNVTSAGQFAGIQVIAASGTFLEMALTTLMINARYFLMSLALSQKVSKKLTGIQRALMSFCVTDEIFAVASMEEEPITGWYWLGLMTMPYIGWSGGTLFGALISGVLPKSLQDALGIALYGMFIAIIIPAAKHSRPIVMSILLAVGISCILYYVPVFKQISSGFAVIIVTLIVAGIMAYIAPIEEEEGYKEEGEACSL</sequence>
<evidence type="ECO:0000256" key="6">
    <source>
        <dbReference type="ARBA" id="ARBA00022989"/>
    </source>
</evidence>
<dbReference type="Proteomes" id="UP000824229">
    <property type="component" value="Unassembled WGS sequence"/>
</dbReference>
<evidence type="ECO:0000256" key="2">
    <source>
        <dbReference type="ARBA" id="ARBA00010735"/>
    </source>
</evidence>
<feature type="transmembrane region" description="Helical" evidence="8">
    <location>
        <begin position="59"/>
        <end position="80"/>
    </location>
</feature>
<evidence type="ECO:0000256" key="7">
    <source>
        <dbReference type="ARBA" id="ARBA00023136"/>
    </source>
</evidence>
<evidence type="ECO:0000313" key="10">
    <source>
        <dbReference type="Proteomes" id="UP000824229"/>
    </source>
</evidence>
<dbReference type="PANTHER" id="PTHR34979">
    <property type="entry name" value="INNER MEMBRANE PROTEIN YGAZ"/>
    <property type="match status" value="1"/>
</dbReference>
<feature type="transmembrane region" description="Helical" evidence="8">
    <location>
        <begin position="139"/>
        <end position="156"/>
    </location>
</feature>
<feature type="transmembrane region" description="Helical" evidence="8">
    <location>
        <begin position="21"/>
        <end position="47"/>
    </location>
</feature>
<comment type="subcellular location">
    <subcellularLocation>
        <location evidence="1">Cell membrane</location>
        <topology evidence="1">Multi-pass membrane protein</topology>
    </subcellularLocation>
</comment>
<keyword evidence="3" id="KW-0813">Transport</keyword>
<dbReference type="EMBL" id="JAHLFQ010000040">
    <property type="protein sequence ID" value="MBU3803542.1"/>
    <property type="molecule type" value="Genomic_DNA"/>
</dbReference>
<accession>A0A9E2KB58</accession>
<evidence type="ECO:0000256" key="5">
    <source>
        <dbReference type="ARBA" id="ARBA00022692"/>
    </source>
</evidence>
<organism evidence="9 10">
    <name type="scientific">Candidatus Cellulosilyticum pullistercoris</name>
    <dbReference type="NCBI Taxonomy" id="2838521"/>
    <lineage>
        <taxon>Bacteria</taxon>
        <taxon>Bacillati</taxon>
        <taxon>Bacillota</taxon>
        <taxon>Clostridia</taxon>
        <taxon>Lachnospirales</taxon>
        <taxon>Cellulosilyticaceae</taxon>
        <taxon>Cellulosilyticum</taxon>
    </lineage>
</organism>
<keyword evidence="4" id="KW-1003">Cell membrane</keyword>
<dbReference type="GO" id="GO:1903785">
    <property type="term" value="P:L-valine transmembrane transport"/>
    <property type="evidence" value="ECO:0007669"/>
    <property type="project" value="TreeGrafter"/>
</dbReference>
<evidence type="ECO:0000256" key="1">
    <source>
        <dbReference type="ARBA" id="ARBA00004651"/>
    </source>
</evidence>
<dbReference type="GO" id="GO:0005886">
    <property type="term" value="C:plasma membrane"/>
    <property type="evidence" value="ECO:0007669"/>
    <property type="project" value="UniProtKB-SubCell"/>
</dbReference>
<keyword evidence="5 8" id="KW-0812">Transmembrane</keyword>
<proteinExistence type="inferred from homology"/>
<feature type="transmembrane region" description="Helical" evidence="8">
    <location>
        <begin position="212"/>
        <end position="230"/>
    </location>
</feature>
<feature type="transmembrane region" description="Helical" evidence="8">
    <location>
        <begin position="186"/>
        <end position="205"/>
    </location>
</feature>
<dbReference type="InterPro" id="IPR011606">
    <property type="entry name" value="Brnchd-chn_aa_trnsp_permease"/>
</dbReference>
<reference evidence="9" key="1">
    <citation type="journal article" date="2021" name="PeerJ">
        <title>Extensive microbial diversity within the chicken gut microbiome revealed by metagenomics and culture.</title>
        <authorList>
            <person name="Gilroy R."/>
            <person name="Ravi A."/>
            <person name="Getino M."/>
            <person name="Pursley I."/>
            <person name="Horton D.L."/>
            <person name="Alikhan N.F."/>
            <person name="Baker D."/>
            <person name="Gharbi K."/>
            <person name="Hall N."/>
            <person name="Watson M."/>
            <person name="Adriaenssens E.M."/>
            <person name="Foster-Nyarko E."/>
            <person name="Jarju S."/>
            <person name="Secka A."/>
            <person name="Antonio M."/>
            <person name="Oren A."/>
            <person name="Chaudhuri R.R."/>
            <person name="La Ragione R."/>
            <person name="Hildebrand F."/>
            <person name="Pallen M.J."/>
        </authorList>
    </citation>
    <scope>NUCLEOTIDE SEQUENCE</scope>
    <source>
        <strain evidence="9">B5-657</strain>
    </source>
</reference>
<comment type="caution">
    <text evidence="9">The sequence shown here is derived from an EMBL/GenBank/DDBJ whole genome shotgun (WGS) entry which is preliminary data.</text>
</comment>
<keyword evidence="7 8" id="KW-0472">Membrane</keyword>
<feature type="transmembrane region" description="Helical" evidence="8">
    <location>
        <begin position="163"/>
        <end position="180"/>
    </location>
</feature>
<dbReference type="AlphaFoldDB" id="A0A9E2KB58"/>
<dbReference type="PANTHER" id="PTHR34979:SF1">
    <property type="entry name" value="INNER MEMBRANE PROTEIN YGAZ"/>
    <property type="match status" value="1"/>
</dbReference>
<protein>
    <submittedName>
        <fullName evidence="9">AzlC family ABC transporter permease</fullName>
    </submittedName>
</protein>
<evidence type="ECO:0000256" key="4">
    <source>
        <dbReference type="ARBA" id="ARBA00022475"/>
    </source>
</evidence>
<name>A0A9E2KB58_9FIRM</name>
<gene>
    <name evidence="9" type="ORF">H9872_02125</name>
</gene>
<comment type="similarity">
    <text evidence="2">Belongs to the AzlC family.</text>
</comment>
<dbReference type="Pfam" id="PF03591">
    <property type="entry name" value="AzlC"/>
    <property type="match status" value="1"/>
</dbReference>
<reference evidence="9" key="2">
    <citation type="submission" date="2021-04" db="EMBL/GenBank/DDBJ databases">
        <authorList>
            <person name="Gilroy R."/>
        </authorList>
    </citation>
    <scope>NUCLEOTIDE SEQUENCE</scope>
    <source>
        <strain evidence="9">B5-657</strain>
    </source>
</reference>
<keyword evidence="6 8" id="KW-1133">Transmembrane helix</keyword>
<evidence type="ECO:0000256" key="3">
    <source>
        <dbReference type="ARBA" id="ARBA00022448"/>
    </source>
</evidence>
<evidence type="ECO:0000313" key="9">
    <source>
        <dbReference type="EMBL" id="MBU3803542.1"/>
    </source>
</evidence>
<evidence type="ECO:0000256" key="8">
    <source>
        <dbReference type="SAM" id="Phobius"/>
    </source>
</evidence>